<protein>
    <submittedName>
        <fullName evidence="9">Pre-mRNA-splicing regulator WTAP</fullName>
    </submittedName>
</protein>
<dbReference type="KEGG" id="goe:100901578"/>
<dbReference type="GO" id="GO:0000381">
    <property type="term" value="P:regulation of alternative mRNA splicing, via spliceosome"/>
    <property type="evidence" value="ECO:0007669"/>
    <property type="project" value="InterPro"/>
</dbReference>
<evidence type="ECO:0000256" key="2">
    <source>
        <dbReference type="ARBA" id="ARBA00010313"/>
    </source>
</evidence>
<evidence type="ECO:0000256" key="4">
    <source>
        <dbReference type="ARBA" id="ARBA00023187"/>
    </source>
</evidence>
<dbReference type="PANTHER" id="PTHR15217">
    <property type="entry name" value="WILMS' TUMOR 1-ASSOCIATING PROTEIN"/>
    <property type="match status" value="1"/>
</dbReference>
<proteinExistence type="inferred from homology"/>
<feature type="coiled-coil region" evidence="6">
    <location>
        <begin position="53"/>
        <end position="150"/>
    </location>
</feature>
<dbReference type="GO" id="GO:0008380">
    <property type="term" value="P:RNA splicing"/>
    <property type="evidence" value="ECO:0007669"/>
    <property type="project" value="UniProtKB-KW"/>
</dbReference>
<accession>A0AAJ6VVZ4</accession>
<evidence type="ECO:0000313" key="9">
    <source>
        <dbReference type="RefSeq" id="XP_003739793.1"/>
    </source>
</evidence>
<evidence type="ECO:0000256" key="6">
    <source>
        <dbReference type="SAM" id="Coils"/>
    </source>
</evidence>
<dbReference type="PANTHER" id="PTHR15217:SF0">
    <property type="entry name" value="PRE-MRNA-SPLICING REGULATOR WTAP"/>
    <property type="match status" value="1"/>
</dbReference>
<evidence type="ECO:0000256" key="1">
    <source>
        <dbReference type="ARBA" id="ARBA00004123"/>
    </source>
</evidence>
<dbReference type="InterPro" id="IPR033757">
    <property type="entry name" value="WTAP"/>
</dbReference>
<dbReference type="GO" id="GO:0006397">
    <property type="term" value="P:mRNA processing"/>
    <property type="evidence" value="ECO:0007669"/>
    <property type="project" value="UniProtKB-KW"/>
</dbReference>
<keyword evidence="4" id="KW-0508">mRNA splicing</keyword>
<dbReference type="GO" id="GO:0005634">
    <property type="term" value="C:nucleus"/>
    <property type="evidence" value="ECO:0007669"/>
    <property type="project" value="UniProtKB-SubCell"/>
</dbReference>
<dbReference type="Proteomes" id="UP000694867">
    <property type="component" value="Unplaced"/>
</dbReference>
<reference evidence="9" key="1">
    <citation type="submission" date="2025-08" db="UniProtKB">
        <authorList>
            <consortium name="RefSeq"/>
        </authorList>
    </citation>
    <scope>IDENTIFICATION</scope>
</reference>
<name>A0AAJ6VVZ4_9ACAR</name>
<comment type="similarity">
    <text evidence="2">Belongs to the fl(2)d family.</text>
</comment>
<keyword evidence="5" id="KW-0539">Nucleus</keyword>
<dbReference type="CTD" id="36527"/>
<dbReference type="AlphaFoldDB" id="A0AAJ6VVZ4"/>
<comment type="subcellular location">
    <subcellularLocation>
        <location evidence="1">Nucleus</location>
    </subcellularLocation>
</comment>
<dbReference type="RefSeq" id="XP_003739793.1">
    <property type="nucleotide sequence ID" value="XM_003739745.1"/>
</dbReference>
<keyword evidence="8" id="KW-1185">Reference proteome</keyword>
<dbReference type="GeneID" id="100901578"/>
<feature type="region of interest" description="Disordered" evidence="7">
    <location>
        <begin position="240"/>
        <end position="370"/>
    </location>
</feature>
<feature type="region of interest" description="Disordered" evidence="7">
    <location>
        <begin position="1"/>
        <end position="26"/>
    </location>
</feature>
<evidence type="ECO:0000256" key="5">
    <source>
        <dbReference type="ARBA" id="ARBA00023242"/>
    </source>
</evidence>
<feature type="compositionally biased region" description="Basic and acidic residues" evidence="7">
    <location>
        <begin position="334"/>
        <end position="344"/>
    </location>
</feature>
<keyword evidence="3" id="KW-0507">mRNA processing</keyword>
<evidence type="ECO:0000313" key="8">
    <source>
        <dbReference type="Proteomes" id="UP000694867"/>
    </source>
</evidence>
<feature type="compositionally biased region" description="Polar residues" evidence="7">
    <location>
        <begin position="263"/>
        <end position="278"/>
    </location>
</feature>
<sequence length="370" mass="41542">MQSRDDDSPQGAHASKPRRLSRSQLESMSRDTIIELYFESDEYIRHLESSMSNKISNEERQQLKNRILDLNRRENLLVLKMAMKEQQIRDIECEIDTLKRRLIPQNSAQLRATLVDPSVHILFLKMKKELEESKKKLEETQNEISSYKFTPDSHTGKRLLSKCRQLHQENEDLRESVSSGKIAKLEGDLALHRSFAKDMKNSQTQQDAMLVELDSELENMQGIVCSLQKQLKESNKAIADLRGEPAPSGGQDDDEISTMEIDTPSTSRGHQYWSNSRVSGGPSALKISTPNIPSAEEKATTEDDSPEEVAAEIPAAEISKATGSEDPTNSSKPQEIDEAIKEGENNISSGEEPSDQEKGTDQSNENDAEN</sequence>
<organism evidence="8 9">
    <name type="scientific">Galendromus occidentalis</name>
    <name type="common">western predatory mite</name>
    <dbReference type="NCBI Taxonomy" id="34638"/>
    <lineage>
        <taxon>Eukaryota</taxon>
        <taxon>Metazoa</taxon>
        <taxon>Ecdysozoa</taxon>
        <taxon>Arthropoda</taxon>
        <taxon>Chelicerata</taxon>
        <taxon>Arachnida</taxon>
        <taxon>Acari</taxon>
        <taxon>Parasitiformes</taxon>
        <taxon>Mesostigmata</taxon>
        <taxon>Gamasina</taxon>
        <taxon>Phytoseioidea</taxon>
        <taxon>Phytoseiidae</taxon>
        <taxon>Typhlodrominae</taxon>
        <taxon>Galendromus</taxon>
    </lineage>
</organism>
<feature type="compositionally biased region" description="Polar residues" evidence="7">
    <location>
        <begin position="321"/>
        <end position="333"/>
    </location>
</feature>
<keyword evidence="6" id="KW-0175">Coiled coil</keyword>
<dbReference type="GO" id="GO:0016556">
    <property type="term" value="P:mRNA modification"/>
    <property type="evidence" value="ECO:0007669"/>
    <property type="project" value="InterPro"/>
</dbReference>
<evidence type="ECO:0000256" key="7">
    <source>
        <dbReference type="SAM" id="MobiDB-lite"/>
    </source>
</evidence>
<gene>
    <name evidence="9" type="primary">LOC100901578</name>
</gene>
<dbReference type="Pfam" id="PF17098">
    <property type="entry name" value="Wtap"/>
    <property type="match status" value="1"/>
</dbReference>
<evidence type="ECO:0000256" key="3">
    <source>
        <dbReference type="ARBA" id="ARBA00022664"/>
    </source>
</evidence>